<reference evidence="2 3" key="1">
    <citation type="journal article" date="2014" name="ISME J.">
        <title>Ecophysiology of Thioploca ingrica as revealed by the complete genome sequence supplemented with proteomic evidence.</title>
        <authorList>
            <person name="Kojima H."/>
            <person name="Ogura Y."/>
            <person name="Yamamoto N."/>
            <person name="Togashi T."/>
            <person name="Mori H."/>
            <person name="Watanabe T."/>
            <person name="Nemoto F."/>
            <person name="Kurokawa K."/>
            <person name="Hayashi T."/>
            <person name="Fukui M."/>
        </authorList>
    </citation>
    <scope>NUCLEOTIDE SEQUENCE [LARGE SCALE GENOMIC DNA]</scope>
</reference>
<keyword evidence="1" id="KW-1133">Transmembrane helix</keyword>
<dbReference type="STRING" id="40754.THII_1948"/>
<dbReference type="KEGG" id="tig:THII_1948"/>
<evidence type="ECO:0000313" key="2">
    <source>
        <dbReference type="EMBL" id="BAP56245.1"/>
    </source>
</evidence>
<organism evidence="2 3">
    <name type="scientific">Thioploca ingrica</name>
    <dbReference type="NCBI Taxonomy" id="40754"/>
    <lineage>
        <taxon>Bacteria</taxon>
        <taxon>Pseudomonadati</taxon>
        <taxon>Pseudomonadota</taxon>
        <taxon>Gammaproteobacteria</taxon>
        <taxon>Thiotrichales</taxon>
        <taxon>Thiotrichaceae</taxon>
        <taxon>Thioploca</taxon>
    </lineage>
</organism>
<evidence type="ECO:0000313" key="3">
    <source>
        <dbReference type="Proteomes" id="UP000031623"/>
    </source>
</evidence>
<evidence type="ECO:0000256" key="1">
    <source>
        <dbReference type="SAM" id="Phobius"/>
    </source>
</evidence>
<sequence length="140" mass="16066">MAKFKTVASFTFPIEAYLAKGRLEVEGIPAFVAHENHVWANWMYSQALGGVKLQVLENNVEAANLVLEKHLKGAYESDLDSEFPDIEENHCPQCEAKQYESRLSLFSLITVLLTFGIFAIIFPLRKKHHKCRECGFNWKY</sequence>
<dbReference type="OrthoDB" id="8480302at2"/>
<keyword evidence="3" id="KW-1185">Reference proteome</keyword>
<gene>
    <name evidence="2" type="ORF">THII_1948</name>
</gene>
<name>A0A090AM35_9GAMM</name>
<dbReference type="Proteomes" id="UP000031623">
    <property type="component" value="Chromosome"/>
</dbReference>
<protein>
    <submittedName>
        <fullName evidence="2">Uncharacterized protein</fullName>
    </submittedName>
</protein>
<dbReference type="HOGENOM" id="CLU_130977_1_0_6"/>
<proteinExistence type="predicted"/>
<keyword evidence="1" id="KW-0472">Membrane</keyword>
<dbReference type="EMBL" id="AP014633">
    <property type="protein sequence ID" value="BAP56245.1"/>
    <property type="molecule type" value="Genomic_DNA"/>
</dbReference>
<accession>A0A090AM35</accession>
<feature type="transmembrane region" description="Helical" evidence="1">
    <location>
        <begin position="103"/>
        <end position="122"/>
    </location>
</feature>
<keyword evidence="1" id="KW-0812">Transmembrane</keyword>
<dbReference type="AlphaFoldDB" id="A0A090AM35"/>